<dbReference type="EMBL" id="CP107020">
    <property type="protein sequence ID" value="UYG15583.1"/>
    <property type="molecule type" value="Genomic_DNA"/>
</dbReference>
<protein>
    <submittedName>
        <fullName evidence="2">Uncharacterized protein</fullName>
    </submittedName>
</protein>
<feature type="region of interest" description="Disordered" evidence="1">
    <location>
        <begin position="27"/>
        <end position="47"/>
    </location>
</feature>
<sequence length="218" mass="23038">MTTPDDPRPGDGRPDDDIDAEFARMMEGLDLEEPEPPSADATSDADGELTELTVEDVLGTAEGVEDPDAPRPIAVVATSVASAKALAGALRLASDTRSETAETPEGTHILDTDSGAIALGALDETSAHELAAQISGALQRLGIVLFWRRGDRMTATRYRQGERGEDVSPTILLGGVAPAVEQLLLGSVDAEELGEGIDPRGVTRMQALRWIATGRRKR</sequence>
<proteinExistence type="predicted"/>
<reference evidence="2" key="1">
    <citation type="submission" date="2022-10" db="EMBL/GenBank/DDBJ databases">
        <title>Whole-Genome Sequencing of Brachybacterium huguangmaarense BRM-3, Isolated from Betula schmidtii.</title>
        <authorList>
            <person name="Haam D."/>
        </authorList>
    </citation>
    <scope>NUCLEOTIDE SEQUENCE</scope>
    <source>
        <strain evidence="2">BRM-3</strain>
    </source>
</reference>
<gene>
    <name evidence="2" type="ORF">BRM3_07950</name>
</gene>
<accession>A0ABY6FYU1</accession>
<evidence type="ECO:0000313" key="3">
    <source>
        <dbReference type="Proteomes" id="UP001164305"/>
    </source>
</evidence>
<organism evidence="2 3">
    <name type="scientific">Brachybacterium huguangmaarense</name>
    <dbReference type="NCBI Taxonomy" id="1652028"/>
    <lineage>
        <taxon>Bacteria</taxon>
        <taxon>Bacillati</taxon>
        <taxon>Actinomycetota</taxon>
        <taxon>Actinomycetes</taxon>
        <taxon>Micrococcales</taxon>
        <taxon>Dermabacteraceae</taxon>
        <taxon>Brachybacterium</taxon>
    </lineage>
</organism>
<dbReference type="RefSeq" id="WP_263592797.1">
    <property type="nucleotide sequence ID" value="NZ_CP107020.1"/>
</dbReference>
<name>A0ABY6FYU1_9MICO</name>
<evidence type="ECO:0000256" key="1">
    <source>
        <dbReference type="SAM" id="MobiDB-lite"/>
    </source>
</evidence>
<keyword evidence="3" id="KW-1185">Reference proteome</keyword>
<evidence type="ECO:0000313" key="2">
    <source>
        <dbReference type="EMBL" id="UYG15583.1"/>
    </source>
</evidence>
<dbReference type="Proteomes" id="UP001164305">
    <property type="component" value="Chromosome"/>
</dbReference>